<evidence type="ECO:0000313" key="9">
    <source>
        <dbReference type="Proteomes" id="UP001552299"/>
    </source>
</evidence>
<organism evidence="8 9">
    <name type="scientific">Dendrobium thyrsiflorum</name>
    <name type="common">Pinecone-like raceme dendrobium</name>
    <name type="synonym">Orchid</name>
    <dbReference type="NCBI Taxonomy" id="117978"/>
    <lineage>
        <taxon>Eukaryota</taxon>
        <taxon>Viridiplantae</taxon>
        <taxon>Streptophyta</taxon>
        <taxon>Embryophyta</taxon>
        <taxon>Tracheophyta</taxon>
        <taxon>Spermatophyta</taxon>
        <taxon>Magnoliopsida</taxon>
        <taxon>Liliopsida</taxon>
        <taxon>Asparagales</taxon>
        <taxon>Orchidaceae</taxon>
        <taxon>Epidendroideae</taxon>
        <taxon>Malaxideae</taxon>
        <taxon>Dendrobiinae</taxon>
        <taxon>Dendrobium</taxon>
    </lineage>
</organism>
<accession>A0ABD0UUB0</accession>
<comment type="caution">
    <text evidence="8">The sequence shown here is derived from an EMBL/GenBank/DDBJ whole genome shotgun (WGS) entry which is preliminary data.</text>
</comment>
<evidence type="ECO:0000256" key="6">
    <source>
        <dbReference type="SAM" id="MobiDB-lite"/>
    </source>
</evidence>
<keyword evidence="3" id="KW-0378">Hydrolase</keyword>
<proteinExistence type="inferred from homology"/>
<feature type="coiled-coil region" evidence="5">
    <location>
        <begin position="420"/>
        <end position="466"/>
    </location>
</feature>
<feature type="compositionally biased region" description="Polar residues" evidence="6">
    <location>
        <begin position="535"/>
        <end position="581"/>
    </location>
</feature>
<feature type="compositionally biased region" description="Basic residues" evidence="6">
    <location>
        <begin position="387"/>
        <end position="396"/>
    </location>
</feature>
<feature type="region of interest" description="Disordered" evidence="6">
    <location>
        <begin position="504"/>
        <end position="585"/>
    </location>
</feature>
<dbReference type="PANTHER" id="PTHR12606">
    <property type="entry name" value="SENTRIN/SUMO-SPECIFIC PROTEASE"/>
    <property type="match status" value="1"/>
</dbReference>
<keyword evidence="2" id="KW-0645">Protease</keyword>
<keyword evidence="4" id="KW-0788">Thiol protease</keyword>
<sequence length="873" mass="99887">MAAKKVDALEERLEGEMNQIKTTVEERMSSMEGQVANLRDMIKKMLEVHNQTTTSVARNGEGRSTNSEIRREEEEAEIVEGERRRPHLEPIQREERGFNEAIPLESSFLILGDQLGGSKSLSSFMHFFCEVTVDSVLLCSMPYYRPVTSRCYVSTFRAICDSFREVLSVEVENSLRTVHIHQFLFFPAFQQNMPLMYELLKCWDSTEEGFKIKDQLLKFSTDEVAILTGLPNTGAEIIWHNEPLGGVMSTELKSEMTQLSRSTDDATVLKTFISFVLSNLFFPLNSLKTPRRLVSIASSLEEFSSINWAWTLREFLVNEFNRMATKLATEKHLGYINGFLPLLLILYVIDGVSAVEAELVHADITSFQPPPSPLKQKSHEQSELPPAKKRRVKASQKQKSPDETKVEFQAAEGFAQPEWLSLLEERMNNLIDTVSRKIKEEIGDRLDKIEDNLHRVEVKVDDLQTKFINHCSQCPVSPAESSSSSTDSVDQTLAGWKIKSKIIPTVDAEPPLPMDDQTLTPSDQEATKLGDESPPVSTMQSPPSSPNKEPTNGESPSTKDQSPSTKEQSPSPKQQSPTTTGKEIVCTDEMQSPTTGMEIVCVSDTVKDLRRPAQTTMYYRGKEFLAQDMQLFIDECLKKYAYLEDVVFSTGNIILNRRDIDHILLDDCLDNFHIDAYAFFVDRKAKAIPAIYQPYLYISPMHRILNDYKDPSDLYIKHINKETLRRIHLLIIPIIHNNHWTLLVGRMKERVWKLYDSLPNPQHKDICVTVINELFKDLNKCFDADITKWRINIVRGTPTQSNSFDCGMFVCKYMDKVVGKDKVDWTEYKFWQNDMPRFRAEFAYQILLEGETVELMHVKDRIESAVKPHLKLM</sequence>
<dbReference type="Pfam" id="PF02902">
    <property type="entry name" value="Peptidase_C48"/>
    <property type="match status" value="1"/>
</dbReference>
<feature type="region of interest" description="Disordered" evidence="6">
    <location>
        <begin position="53"/>
        <end position="72"/>
    </location>
</feature>
<gene>
    <name evidence="8" type="ORF">M5K25_013537</name>
</gene>
<evidence type="ECO:0000256" key="5">
    <source>
        <dbReference type="SAM" id="Coils"/>
    </source>
</evidence>
<evidence type="ECO:0000313" key="8">
    <source>
        <dbReference type="EMBL" id="KAL0916055.1"/>
    </source>
</evidence>
<evidence type="ECO:0000256" key="2">
    <source>
        <dbReference type="ARBA" id="ARBA00022670"/>
    </source>
</evidence>
<name>A0ABD0UUB0_DENTH</name>
<dbReference type="InterPro" id="IPR003653">
    <property type="entry name" value="Peptidase_C48_C"/>
</dbReference>
<reference evidence="8 9" key="1">
    <citation type="journal article" date="2024" name="Plant Biotechnol. J.">
        <title>Dendrobium thyrsiflorum genome and its molecular insights into genes involved in important horticultural traits.</title>
        <authorList>
            <person name="Chen B."/>
            <person name="Wang J.Y."/>
            <person name="Zheng P.J."/>
            <person name="Li K.L."/>
            <person name="Liang Y.M."/>
            <person name="Chen X.F."/>
            <person name="Zhang C."/>
            <person name="Zhao X."/>
            <person name="He X."/>
            <person name="Zhang G.Q."/>
            <person name="Liu Z.J."/>
            <person name="Xu Q."/>
        </authorList>
    </citation>
    <scope>NUCLEOTIDE SEQUENCE [LARGE SCALE GENOMIC DNA]</scope>
    <source>
        <strain evidence="8">GZMU011</strain>
    </source>
</reference>
<comment type="similarity">
    <text evidence="1">Belongs to the peptidase C48 family.</text>
</comment>
<evidence type="ECO:0000256" key="4">
    <source>
        <dbReference type="ARBA" id="ARBA00022807"/>
    </source>
</evidence>
<dbReference type="SUPFAM" id="SSF54001">
    <property type="entry name" value="Cysteine proteinases"/>
    <property type="match status" value="1"/>
</dbReference>
<feature type="region of interest" description="Disordered" evidence="6">
    <location>
        <begin position="370"/>
        <end position="407"/>
    </location>
</feature>
<keyword evidence="9" id="KW-1185">Reference proteome</keyword>
<evidence type="ECO:0000259" key="7">
    <source>
        <dbReference type="PROSITE" id="PS50600"/>
    </source>
</evidence>
<dbReference type="PANTHER" id="PTHR12606:SF141">
    <property type="entry name" value="GH15225P-RELATED"/>
    <property type="match status" value="1"/>
</dbReference>
<protein>
    <recommendedName>
        <fullName evidence="7">Ubiquitin-like protease family profile domain-containing protein</fullName>
    </recommendedName>
</protein>
<dbReference type="InterPro" id="IPR038765">
    <property type="entry name" value="Papain-like_cys_pep_sf"/>
</dbReference>
<evidence type="ECO:0000256" key="3">
    <source>
        <dbReference type="ARBA" id="ARBA00022801"/>
    </source>
</evidence>
<feature type="domain" description="Ubiquitin-like protease family profile" evidence="7">
    <location>
        <begin position="653"/>
        <end position="817"/>
    </location>
</feature>
<dbReference type="EMBL" id="JANQDX010000011">
    <property type="protein sequence ID" value="KAL0916055.1"/>
    <property type="molecule type" value="Genomic_DNA"/>
</dbReference>
<dbReference type="AlphaFoldDB" id="A0ABD0UUB0"/>
<dbReference type="GO" id="GO:0008234">
    <property type="term" value="F:cysteine-type peptidase activity"/>
    <property type="evidence" value="ECO:0007669"/>
    <property type="project" value="UniProtKB-KW"/>
</dbReference>
<dbReference type="GO" id="GO:0006508">
    <property type="term" value="P:proteolysis"/>
    <property type="evidence" value="ECO:0007669"/>
    <property type="project" value="UniProtKB-KW"/>
</dbReference>
<evidence type="ECO:0000256" key="1">
    <source>
        <dbReference type="ARBA" id="ARBA00005234"/>
    </source>
</evidence>
<dbReference type="Proteomes" id="UP001552299">
    <property type="component" value="Unassembled WGS sequence"/>
</dbReference>
<dbReference type="PROSITE" id="PS50600">
    <property type="entry name" value="ULP_PROTEASE"/>
    <property type="match status" value="1"/>
</dbReference>
<dbReference type="Gene3D" id="3.40.395.10">
    <property type="entry name" value="Adenoviral Proteinase, Chain A"/>
    <property type="match status" value="1"/>
</dbReference>
<keyword evidence="5" id="KW-0175">Coiled coil</keyword>
<feature type="compositionally biased region" description="Polar residues" evidence="6">
    <location>
        <begin position="53"/>
        <end position="67"/>
    </location>
</feature>